<dbReference type="GO" id="GO:0016705">
    <property type="term" value="F:oxidoreductase activity, acting on paired donors, with incorporation or reduction of molecular oxygen"/>
    <property type="evidence" value="ECO:0007669"/>
    <property type="project" value="InterPro"/>
</dbReference>
<dbReference type="PRINTS" id="PR00463">
    <property type="entry name" value="EP450I"/>
</dbReference>
<name>A0A815EEP5_9BILA</name>
<protein>
    <recommendedName>
        <fullName evidence="11">Cytochrome P450</fullName>
    </recommendedName>
</protein>
<keyword evidence="5" id="KW-0560">Oxidoreductase</keyword>
<proteinExistence type="inferred from homology"/>
<feature type="binding site" description="axial binding residue" evidence="8">
    <location>
        <position position="692"/>
    </location>
    <ligand>
        <name>heme</name>
        <dbReference type="ChEBI" id="CHEBI:30413"/>
    </ligand>
    <ligandPart>
        <name>Fe</name>
        <dbReference type="ChEBI" id="CHEBI:18248"/>
    </ligandPart>
</feature>
<dbReference type="GO" id="GO:0004497">
    <property type="term" value="F:monooxygenase activity"/>
    <property type="evidence" value="ECO:0007669"/>
    <property type="project" value="UniProtKB-KW"/>
</dbReference>
<dbReference type="EMBL" id="CAJNOT010002412">
    <property type="protein sequence ID" value="CAF1313699.1"/>
    <property type="molecule type" value="Genomic_DNA"/>
</dbReference>
<evidence type="ECO:0000313" key="9">
    <source>
        <dbReference type="EMBL" id="CAF1313699.1"/>
    </source>
</evidence>
<dbReference type="Gene3D" id="1.10.630.10">
    <property type="entry name" value="Cytochrome P450"/>
    <property type="match status" value="2"/>
</dbReference>
<sequence>MFVVLAFVFLCLLVLYVKYRYFTSHRSIPSLPGHFLFGNLLQSGLLRGVAFPQVYTSFKDQLGDIYEIKLGFLHGIVVGDKDDLQHIFSHRHIYDQGDWMVEILSVVIPDGLITLKGAKFKRHASITMPLFRHGKIRSNFDLIINCTDELLNNWRSSSSDHIHCDILQQCQNLLLEIFGFISFDYDFDTLRGTNNNELTQALRDHIGTVELGFYMPSLLLNAYLKLSPKCRRARTTIKQHLYRMMEQELNETPASTCVDNLLVLYVKYKYFTSRRSIPSKPGHFLFGNLIQSGLLRGNSISQLYASFKNQLGDIYEINLGFLHAIVVGDIDDVQHIFSHRHIYDQSDWIVDLLGVLIPDGLITLKGTKFKRHASITMPLFRHGKIVSNFDLIIDCTDELLNNWRSSSSDHIHCDIVQQCQNLLLEIFGFIGFDYDFGTLRGTDNNELAQALKYYISTLEFGSYLPSFLFGIYLKLSPKCRRTHTTIKRHLYRMIEQELIETPESRAQRKKTSLIASLVASLQTDEQAEERKSEEEKKGLTRREILGEMLMFLIAGFETTSTTLAWAIHLLSKNSGVQQKIKAELMNENGHHDLTLDHFDSLIYLDCVIKEILRFSPPIDSVVRTLTMDDCLPNSGIQLYKGDQIIIPICILSRDPRYWSIDPELFYPERFLVEDKNHNPYVFLPFGSGHRQCIGQDLARFELKVIVARLMQYVTFIDGGPEVNAGGHLQGATIMPKYVGIKIKFDSEI</sequence>
<dbReference type="GO" id="GO:0005506">
    <property type="term" value="F:iron ion binding"/>
    <property type="evidence" value="ECO:0007669"/>
    <property type="project" value="InterPro"/>
</dbReference>
<dbReference type="PRINTS" id="PR00385">
    <property type="entry name" value="P450"/>
</dbReference>
<dbReference type="InterPro" id="IPR001128">
    <property type="entry name" value="Cyt_P450"/>
</dbReference>
<dbReference type="PANTHER" id="PTHR24292:SF54">
    <property type="entry name" value="CYP9F3-RELATED"/>
    <property type="match status" value="1"/>
</dbReference>
<evidence type="ECO:0000256" key="5">
    <source>
        <dbReference type="ARBA" id="ARBA00023002"/>
    </source>
</evidence>
<evidence type="ECO:0000313" key="10">
    <source>
        <dbReference type="Proteomes" id="UP000663864"/>
    </source>
</evidence>
<comment type="caution">
    <text evidence="9">The sequence shown here is derived from an EMBL/GenBank/DDBJ whole genome shotgun (WGS) entry which is preliminary data.</text>
</comment>
<organism evidence="9 10">
    <name type="scientific">Rotaria sordida</name>
    <dbReference type="NCBI Taxonomy" id="392033"/>
    <lineage>
        <taxon>Eukaryota</taxon>
        <taxon>Metazoa</taxon>
        <taxon>Spiralia</taxon>
        <taxon>Gnathifera</taxon>
        <taxon>Rotifera</taxon>
        <taxon>Eurotatoria</taxon>
        <taxon>Bdelloidea</taxon>
        <taxon>Philodinida</taxon>
        <taxon>Philodinidae</taxon>
        <taxon>Rotaria</taxon>
    </lineage>
</organism>
<keyword evidence="3 8" id="KW-0349">Heme</keyword>
<dbReference type="GO" id="GO:0020037">
    <property type="term" value="F:heme binding"/>
    <property type="evidence" value="ECO:0007669"/>
    <property type="project" value="InterPro"/>
</dbReference>
<keyword evidence="6 8" id="KW-0408">Iron</keyword>
<dbReference type="InterPro" id="IPR050476">
    <property type="entry name" value="Insect_CytP450_Detox"/>
</dbReference>
<gene>
    <name evidence="9" type="ORF">ZHD862_LOCUS28632</name>
</gene>
<evidence type="ECO:0000256" key="6">
    <source>
        <dbReference type="ARBA" id="ARBA00023004"/>
    </source>
</evidence>
<reference evidence="9" key="1">
    <citation type="submission" date="2021-02" db="EMBL/GenBank/DDBJ databases">
        <authorList>
            <person name="Nowell W R."/>
        </authorList>
    </citation>
    <scope>NUCLEOTIDE SEQUENCE</scope>
</reference>
<accession>A0A815EEP5</accession>
<evidence type="ECO:0000256" key="1">
    <source>
        <dbReference type="ARBA" id="ARBA00001971"/>
    </source>
</evidence>
<dbReference type="Proteomes" id="UP000663864">
    <property type="component" value="Unassembled WGS sequence"/>
</dbReference>
<dbReference type="SUPFAM" id="SSF48264">
    <property type="entry name" value="Cytochrome P450"/>
    <property type="match status" value="2"/>
</dbReference>
<dbReference type="PANTHER" id="PTHR24292">
    <property type="entry name" value="CYTOCHROME P450"/>
    <property type="match status" value="1"/>
</dbReference>
<evidence type="ECO:0000256" key="4">
    <source>
        <dbReference type="ARBA" id="ARBA00022723"/>
    </source>
</evidence>
<evidence type="ECO:0000256" key="3">
    <source>
        <dbReference type="ARBA" id="ARBA00022617"/>
    </source>
</evidence>
<dbReference type="Pfam" id="PF00067">
    <property type="entry name" value="p450"/>
    <property type="match status" value="2"/>
</dbReference>
<evidence type="ECO:0000256" key="8">
    <source>
        <dbReference type="PIRSR" id="PIRSR602401-1"/>
    </source>
</evidence>
<dbReference type="InterPro" id="IPR002401">
    <property type="entry name" value="Cyt_P450_E_grp-I"/>
</dbReference>
<dbReference type="InterPro" id="IPR036396">
    <property type="entry name" value="Cyt_P450_sf"/>
</dbReference>
<keyword evidence="4 8" id="KW-0479">Metal-binding</keyword>
<dbReference type="PROSITE" id="PS00086">
    <property type="entry name" value="CYTOCHROME_P450"/>
    <property type="match status" value="1"/>
</dbReference>
<keyword evidence="7" id="KW-0503">Monooxygenase</keyword>
<dbReference type="CDD" id="cd00302">
    <property type="entry name" value="cytochrome_P450"/>
    <property type="match status" value="1"/>
</dbReference>
<evidence type="ECO:0000256" key="7">
    <source>
        <dbReference type="ARBA" id="ARBA00023033"/>
    </source>
</evidence>
<evidence type="ECO:0000256" key="2">
    <source>
        <dbReference type="ARBA" id="ARBA00010617"/>
    </source>
</evidence>
<comment type="similarity">
    <text evidence="2">Belongs to the cytochrome P450 family.</text>
</comment>
<dbReference type="AlphaFoldDB" id="A0A815EEP5"/>
<dbReference type="InterPro" id="IPR017972">
    <property type="entry name" value="Cyt_P450_CS"/>
</dbReference>
<evidence type="ECO:0008006" key="11">
    <source>
        <dbReference type="Google" id="ProtNLM"/>
    </source>
</evidence>
<comment type="cofactor">
    <cofactor evidence="1 8">
        <name>heme</name>
        <dbReference type="ChEBI" id="CHEBI:30413"/>
    </cofactor>
</comment>